<dbReference type="AlphaFoldDB" id="A0A653EX22"/>
<accession>A0A653EX22</accession>
<protein>
    <submittedName>
        <fullName evidence="2">Uncharacterized protein</fullName>
    </submittedName>
</protein>
<gene>
    <name evidence="2" type="ORF">BIN_B_03955</name>
</gene>
<evidence type="ECO:0000256" key="1">
    <source>
        <dbReference type="SAM" id="MobiDB-lite"/>
    </source>
</evidence>
<dbReference type="EMBL" id="LR589114">
    <property type="protein sequence ID" value="VTP01262.1"/>
    <property type="molecule type" value="Genomic_DNA"/>
</dbReference>
<evidence type="ECO:0000313" key="2">
    <source>
        <dbReference type="EMBL" id="VTP01262.1"/>
    </source>
</evidence>
<feature type="region of interest" description="Disordered" evidence="1">
    <location>
        <begin position="168"/>
        <end position="189"/>
    </location>
</feature>
<proteinExistence type="predicted"/>
<organism evidence="2">
    <name type="scientific">Mycobacterium riyadhense</name>
    <dbReference type="NCBI Taxonomy" id="486698"/>
    <lineage>
        <taxon>Bacteria</taxon>
        <taxon>Bacillati</taxon>
        <taxon>Actinomycetota</taxon>
        <taxon>Actinomycetes</taxon>
        <taxon>Mycobacteriales</taxon>
        <taxon>Mycobacteriaceae</taxon>
        <taxon>Mycobacterium</taxon>
    </lineage>
</organism>
<reference evidence="2" key="1">
    <citation type="submission" date="2019-05" db="EMBL/GenBank/DDBJ databases">
        <authorList>
            <person name="Naeem R."/>
            <person name="Antony C."/>
            <person name="Guan Q."/>
        </authorList>
    </citation>
    <scope>NUCLEOTIDE SEQUENCE</scope>
    <source>
        <strain evidence="2">2</strain>
    </source>
</reference>
<sequence length="189" mass="19315">MDGKTPLGMHVRWVHDDLKIRGHVFREGQGGMQDQLVDDGAVNVLTRVEKYLDEAGGGKDNGAVDAVTGQPGVRAGRQAPADHDLVLIGDVSDGAEQGMVGPVESGGPDVDAGGGGQPVAAVLEGVGGQCGGPGVRKQDRPSRAMAVGVQLSDRGGQGVEVGPVAVQRGDRRRLGTSVRVSEGVGDRRG</sequence>
<name>A0A653EX22_9MYCO</name>